<dbReference type="GeneID" id="56037971"/>
<dbReference type="RefSeq" id="WP_179268794.1">
    <property type="nucleotide sequence ID" value="NZ_CP058579.1"/>
</dbReference>
<dbReference type="KEGG" id="halu:HUG12_10890"/>
<name>A0A7D5LBS0_9EURY</name>
<evidence type="ECO:0000313" key="1">
    <source>
        <dbReference type="EMBL" id="QLG62209.1"/>
    </source>
</evidence>
<accession>A0A7D5LBS0</accession>
<dbReference type="AlphaFoldDB" id="A0A7D5LBS0"/>
<reference evidence="1 2" key="1">
    <citation type="submission" date="2020-06" db="EMBL/GenBank/DDBJ databases">
        <title>NJ-3-1, isolated from saline soil.</title>
        <authorList>
            <person name="Cui H.L."/>
            <person name="Shi X."/>
        </authorList>
    </citation>
    <scope>NUCLEOTIDE SEQUENCE [LARGE SCALE GENOMIC DNA]</scope>
    <source>
        <strain evidence="1 2">NJ-3-1</strain>
    </source>
</reference>
<organism evidence="1 2">
    <name type="scientific">Halorarum salinum</name>
    <dbReference type="NCBI Taxonomy" id="2743089"/>
    <lineage>
        <taxon>Archaea</taxon>
        <taxon>Methanobacteriati</taxon>
        <taxon>Methanobacteriota</taxon>
        <taxon>Stenosarchaea group</taxon>
        <taxon>Halobacteria</taxon>
        <taxon>Halobacteriales</taxon>
        <taxon>Haloferacaceae</taxon>
        <taxon>Halorarum</taxon>
    </lineage>
</organism>
<gene>
    <name evidence="1" type="ORF">HUG12_10890</name>
</gene>
<keyword evidence="2" id="KW-1185">Reference proteome</keyword>
<dbReference type="Proteomes" id="UP000509626">
    <property type="component" value="Chromosome"/>
</dbReference>
<evidence type="ECO:0000313" key="2">
    <source>
        <dbReference type="Proteomes" id="UP000509626"/>
    </source>
</evidence>
<protein>
    <submittedName>
        <fullName evidence="1">Uncharacterized protein</fullName>
    </submittedName>
</protein>
<proteinExistence type="predicted"/>
<dbReference type="EMBL" id="CP058579">
    <property type="protein sequence ID" value="QLG62209.1"/>
    <property type="molecule type" value="Genomic_DNA"/>
</dbReference>
<sequence length="99" mass="10842">MPDSFRWRLTGRRDQLLVDLEERTVQNTKAKALDDAVRAYLRLVGGNAVEPGRGAFGDLLATADERGGLSAAEIAEILAVDELPVQYEPATWSIGNDEE</sequence>